<keyword evidence="2" id="KW-0378">Hydrolase</keyword>
<evidence type="ECO:0000313" key="3">
    <source>
        <dbReference type="Proteomes" id="UP000050816"/>
    </source>
</evidence>
<dbReference type="PANTHER" id="PTHR11614">
    <property type="entry name" value="PHOSPHOLIPASE-RELATED"/>
    <property type="match status" value="1"/>
</dbReference>
<name>A0A0R1ULS2_9LACO</name>
<gene>
    <name evidence="2" type="ORF">FC43_GL000029</name>
</gene>
<dbReference type="InterPro" id="IPR029058">
    <property type="entry name" value="AB_hydrolase_fold"/>
</dbReference>
<dbReference type="RefSeq" id="WP_056953583.1">
    <property type="nucleotide sequence ID" value="NZ_AZFK01000006.1"/>
</dbReference>
<evidence type="ECO:0000259" key="1">
    <source>
        <dbReference type="Pfam" id="PF12146"/>
    </source>
</evidence>
<organism evidence="2 3">
    <name type="scientific">Limosilactobacillus ingluviei DSM 15946</name>
    <dbReference type="NCBI Taxonomy" id="1423760"/>
    <lineage>
        <taxon>Bacteria</taxon>
        <taxon>Bacillati</taxon>
        <taxon>Bacillota</taxon>
        <taxon>Bacilli</taxon>
        <taxon>Lactobacillales</taxon>
        <taxon>Lactobacillaceae</taxon>
        <taxon>Limosilactobacillus</taxon>
    </lineage>
</organism>
<protein>
    <submittedName>
        <fullName evidence="2">Hydrolase</fullName>
    </submittedName>
</protein>
<sequence>MISEAPQAKAVVILVHGMQEYSERYADFCKYLNSCGYSTLRYDLLGHGKELPAAERGYFGQSGWQNLVHQLHQYVQQAHVRFPGQRVMLFGHSMGTIVIRSYLQHYHDFDGMILTGVPYYNPLWRGGKLLSKIVIQWKGPRHISPLLTKLTIGGFNRKISHPLTDVDWLSYNRLNVQAYIHDAACGHPFTSQGYHDLYEGMRELGKLRHFTSPHPVPILFLNGADDPCAGNMAQVKQTAHVLQNAGYHDLTFKRYQNMRHEILFEANAMVVKQDIVNWLDQNCARQPPQGQ</sequence>
<dbReference type="PATRIC" id="fig|1423760.3.peg.30"/>
<dbReference type="InterPro" id="IPR022742">
    <property type="entry name" value="Hydrolase_4"/>
</dbReference>
<dbReference type="EMBL" id="AZFK01000006">
    <property type="protein sequence ID" value="KRL92291.1"/>
    <property type="molecule type" value="Genomic_DNA"/>
</dbReference>
<dbReference type="Proteomes" id="UP000050816">
    <property type="component" value="Unassembled WGS sequence"/>
</dbReference>
<feature type="domain" description="Serine aminopeptidase S33" evidence="1">
    <location>
        <begin position="7"/>
        <end position="266"/>
    </location>
</feature>
<proteinExistence type="predicted"/>
<dbReference type="InterPro" id="IPR051044">
    <property type="entry name" value="MAG_DAG_Lipase"/>
</dbReference>
<evidence type="ECO:0000313" key="2">
    <source>
        <dbReference type="EMBL" id="KRL92291.1"/>
    </source>
</evidence>
<reference evidence="2 3" key="1">
    <citation type="journal article" date="2015" name="Genome Announc.">
        <title>Expanding the biotechnology potential of lactobacilli through comparative genomics of 213 strains and associated genera.</title>
        <authorList>
            <person name="Sun Z."/>
            <person name="Harris H.M."/>
            <person name="McCann A."/>
            <person name="Guo C."/>
            <person name="Argimon S."/>
            <person name="Zhang W."/>
            <person name="Yang X."/>
            <person name="Jeffery I.B."/>
            <person name="Cooney J.C."/>
            <person name="Kagawa T.F."/>
            <person name="Liu W."/>
            <person name="Song Y."/>
            <person name="Salvetti E."/>
            <person name="Wrobel A."/>
            <person name="Rasinkangas P."/>
            <person name="Parkhill J."/>
            <person name="Rea M.C."/>
            <person name="O'Sullivan O."/>
            <person name="Ritari J."/>
            <person name="Douillard F.P."/>
            <person name="Paul Ross R."/>
            <person name="Yang R."/>
            <person name="Briner A.E."/>
            <person name="Felis G.E."/>
            <person name="de Vos W.M."/>
            <person name="Barrangou R."/>
            <person name="Klaenhammer T.R."/>
            <person name="Caufield P.W."/>
            <person name="Cui Y."/>
            <person name="Zhang H."/>
            <person name="O'Toole P.W."/>
        </authorList>
    </citation>
    <scope>NUCLEOTIDE SEQUENCE [LARGE SCALE GENOMIC DNA]</scope>
    <source>
        <strain evidence="2 3">DSM 15946</strain>
    </source>
</reference>
<accession>A0A0R1ULS2</accession>
<dbReference type="SUPFAM" id="SSF53474">
    <property type="entry name" value="alpha/beta-Hydrolases"/>
    <property type="match status" value="1"/>
</dbReference>
<dbReference type="AlphaFoldDB" id="A0A0R1ULS2"/>
<dbReference type="Gene3D" id="3.40.50.1820">
    <property type="entry name" value="alpha/beta hydrolase"/>
    <property type="match status" value="1"/>
</dbReference>
<comment type="caution">
    <text evidence="2">The sequence shown here is derived from an EMBL/GenBank/DDBJ whole genome shotgun (WGS) entry which is preliminary data.</text>
</comment>
<dbReference type="Pfam" id="PF12146">
    <property type="entry name" value="Hydrolase_4"/>
    <property type="match status" value="1"/>
</dbReference>
<dbReference type="GO" id="GO:0016787">
    <property type="term" value="F:hydrolase activity"/>
    <property type="evidence" value="ECO:0007669"/>
    <property type="project" value="UniProtKB-KW"/>
</dbReference>